<organism evidence="2 3">
    <name type="scientific">Vibrio ostreicida</name>
    <dbReference type="NCBI Taxonomy" id="526588"/>
    <lineage>
        <taxon>Bacteria</taxon>
        <taxon>Pseudomonadati</taxon>
        <taxon>Pseudomonadota</taxon>
        <taxon>Gammaproteobacteria</taxon>
        <taxon>Vibrionales</taxon>
        <taxon>Vibrionaceae</taxon>
        <taxon>Vibrio</taxon>
    </lineage>
</organism>
<dbReference type="Pfam" id="PF11047">
    <property type="entry name" value="SopD"/>
    <property type="match status" value="1"/>
</dbReference>
<keyword evidence="3" id="KW-1185">Reference proteome</keyword>
<evidence type="ECO:0000313" key="3">
    <source>
        <dbReference type="Proteomes" id="UP001238540"/>
    </source>
</evidence>
<dbReference type="InterPro" id="IPR022747">
    <property type="entry name" value="SopD"/>
</dbReference>
<proteinExistence type="predicted"/>
<gene>
    <name evidence="2" type="ORF">QWZ16_08030</name>
</gene>
<name>A0ABT8BRQ1_9VIBR</name>
<accession>A0ABT8BRQ1</accession>
<sequence>MTTSDFSQRLVSVIHLLSQNQGASMSLNISGTFNRTISDARIEHVQQAQSKQQATYMGPWDKIKDWFCGTDKAQALSFLYDVTHGNDVNTSESASKKMEAFCKLGQLAGSRYENQFKGNVQDNQNGTFSFDYEIVGALDKTSVHYGDPAQEAVQILARDLTNGSQYLIGDNVTSHGVKGALEKVSYNQQTRTYQGITSANQGRLATELLSTQAKEKMGRDRGLAQQWVAIQMKSFDHFSDQRSRLEQIEGAGLMDVVNTPREWLYHGATSISKVRDNANHHFARQQEPVAIRPSAIQRTESKPQPDTQVSRLLPGLVQPPRNDAQWNFGRDQEGEKRYRDITHLIHALDALKTHQNTHCEFQTDANYQYQPQTGGVQSDYHRAGEITRASLFQEAKNAGYDLKDSKIHAQVSNIVGLYHSLNYESLLTTTGTLLR</sequence>
<dbReference type="EMBL" id="JAUFQC010000001">
    <property type="protein sequence ID" value="MDN3609648.1"/>
    <property type="molecule type" value="Genomic_DNA"/>
</dbReference>
<feature type="compositionally biased region" description="Polar residues" evidence="1">
    <location>
        <begin position="296"/>
        <end position="310"/>
    </location>
</feature>
<comment type="caution">
    <text evidence="2">The sequence shown here is derived from an EMBL/GenBank/DDBJ whole genome shotgun (WGS) entry which is preliminary data.</text>
</comment>
<feature type="region of interest" description="Disordered" evidence="1">
    <location>
        <begin position="292"/>
        <end position="328"/>
    </location>
</feature>
<dbReference type="RefSeq" id="WP_171831454.1">
    <property type="nucleotide sequence ID" value="NZ_JAUFQC010000001.1"/>
</dbReference>
<evidence type="ECO:0000256" key="1">
    <source>
        <dbReference type="SAM" id="MobiDB-lite"/>
    </source>
</evidence>
<dbReference type="Proteomes" id="UP001238540">
    <property type="component" value="Unassembled WGS sequence"/>
</dbReference>
<dbReference type="Gene3D" id="3.30.2440.10">
    <property type="entry name" value="Secreted effector protein SifA"/>
    <property type="match status" value="1"/>
</dbReference>
<protein>
    <submittedName>
        <fullName evidence="2">Uncharacterized protein</fullName>
    </submittedName>
</protein>
<evidence type="ECO:0000313" key="2">
    <source>
        <dbReference type="EMBL" id="MDN3609648.1"/>
    </source>
</evidence>
<reference evidence="3" key="1">
    <citation type="journal article" date="2019" name="Int. J. Syst. Evol. Microbiol.">
        <title>The Global Catalogue of Microorganisms (GCM) 10K type strain sequencing project: providing services to taxonomists for standard genome sequencing and annotation.</title>
        <authorList>
            <consortium name="The Broad Institute Genomics Platform"/>
            <consortium name="The Broad Institute Genome Sequencing Center for Infectious Disease"/>
            <person name="Wu L."/>
            <person name="Ma J."/>
        </authorList>
    </citation>
    <scope>NUCLEOTIDE SEQUENCE [LARGE SCALE GENOMIC DNA]</scope>
    <source>
        <strain evidence="3">CECT 7398</strain>
    </source>
</reference>